<organism evidence="2 3">
    <name type="scientific">Halalkalicoccus paucihalophilus</name>
    <dbReference type="NCBI Taxonomy" id="1008153"/>
    <lineage>
        <taxon>Archaea</taxon>
        <taxon>Methanobacteriati</taxon>
        <taxon>Methanobacteriota</taxon>
        <taxon>Stenosarchaea group</taxon>
        <taxon>Halobacteria</taxon>
        <taxon>Halobacteriales</taxon>
        <taxon>Halococcaceae</taxon>
        <taxon>Halalkalicoccus</taxon>
    </lineage>
</organism>
<dbReference type="Pfam" id="PF26045">
    <property type="entry name" value="OB_2TM_halo"/>
    <property type="match status" value="1"/>
</dbReference>
<evidence type="ECO:0000256" key="1">
    <source>
        <dbReference type="SAM" id="Phobius"/>
    </source>
</evidence>
<dbReference type="PATRIC" id="fig|1008153.3.peg.2974"/>
<accession>A0A151ABR9</accession>
<comment type="caution">
    <text evidence="2">The sequence shown here is derived from an EMBL/GenBank/DDBJ whole genome shotgun (WGS) entry which is preliminary data.</text>
</comment>
<keyword evidence="3" id="KW-1185">Reference proteome</keyword>
<dbReference type="RefSeq" id="WP_066383875.1">
    <property type="nucleotide sequence ID" value="NZ_LTAZ01000008.1"/>
</dbReference>
<dbReference type="Proteomes" id="UP000075321">
    <property type="component" value="Unassembled WGS sequence"/>
</dbReference>
<reference evidence="2 3" key="1">
    <citation type="submission" date="2016-02" db="EMBL/GenBank/DDBJ databases">
        <title>Genome sequence of Halalkalicoccus paucihalophilus DSM 24557.</title>
        <authorList>
            <person name="Poehlein A."/>
            <person name="Daniel R."/>
        </authorList>
    </citation>
    <scope>NUCLEOTIDE SEQUENCE [LARGE SCALE GENOMIC DNA]</scope>
    <source>
        <strain evidence="2 3">DSM 24557</strain>
    </source>
</reference>
<evidence type="ECO:0000313" key="2">
    <source>
        <dbReference type="EMBL" id="KYH25075.1"/>
    </source>
</evidence>
<protein>
    <submittedName>
        <fullName evidence="2">Uncharacterized protein</fullName>
    </submittedName>
</protein>
<feature type="transmembrane region" description="Helical" evidence="1">
    <location>
        <begin position="123"/>
        <end position="141"/>
    </location>
</feature>
<dbReference type="EMBL" id="LTAZ01000008">
    <property type="protein sequence ID" value="KYH25075.1"/>
    <property type="molecule type" value="Genomic_DNA"/>
</dbReference>
<proteinExistence type="predicted"/>
<sequence>MIESSRHRVLALCVLLCALAGLLVFAGTMGPAPSNNHYPDGAEVAAEFAAYHGESVEVSGTVVGTDPVAIEVETDTDRPLVLTVLDIEGSVAVGQELRVFGTVQPGRTVVAHETVVVSSWETYYAWAVSFVAGVWVLVRFLRGWRFDRPRLRFTPREDHDA</sequence>
<dbReference type="OrthoDB" id="271426at2157"/>
<gene>
    <name evidence="2" type="ORF">HAPAU_28960</name>
</gene>
<keyword evidence="1" id="KW-1133">Transmembrane helix</keyword>
<keyword evidence="1" id="KW-0472">Membrane</keyword>
<name>A0A151ABR9_9EURY</name>
<dbReference type="AlphaFoldDB" id="A0A151ABR9"/>
<dbReference type="InterPro" id="IPR058927">
    <property type="entry name" value="OB_2TM"/>
</dbReference>
<keyword evidence="1" id="KW-0812">Transmembrane</keyword>
<evidence type="ECO:0000313" key="3">
    <source>
        <dbReference type="Proteomes" id="UP000075321"/>
    </source>
</evidence>